<dbReference type="EMBL" id="CP006704">
    <property type="protein sequence ID" value="AIJ45208.1"/>
    <property type="molecule type" value="Genomic_DNA"/>
</dbReference>
<sequence>MTALHPTLTLIEQRISANRFDTSHHLADADISRLVQLATRAPTAYNLQNWRFIAVRTPGAKARLRAVAQDQVKVQEAAVCFIVCGVLADPEALAERLQPCVDAGFMPASMAQGWLQAAQQQYASTQAVRDEALRSASFGAMTLMHAAQALGLASCAMTGFDAEGVAASFGLSSEEVPVMLVTVGRAAPGNWPQKPRRPLDQVLEFA</sequence>
<name>A0A076PHX2_COMTE</name>
<evidence type="ECO:0000256" key="2">
    <source>
        <dbReference type="ARBA" id="ARBA00023002"/>
    </source>
</evidence>
<dbReference type="InterPro" id="IPR029479">
    <property type="entry name" value="Nitroreductase"/>
</dbReference>
<dbReference type="SUPFAM" id="SSF55469">
    <property type="entry name" value="FMN-dependent nitroreductase-like"/>
    <property type="match status" value="1"/>
</dbReference>
<feature type="domain" description="Nitroreductase" evidence="3">
    <location>
        <begin position="11"/>
        <end position="185"/>
    </location>
</feature>
<dbReference type="Proteomes" id="UP000028782">
    <property type="component" value="Chromosome"/>
</dbReference>
<organism evidence="4 5">
    <name type="scientific">Comamonas testosteroni TK102</name>
    <dbReference type="NCBI Taxonomy" id="1392005"/>
    <lineage>
        <taxon>Bacteria</taxon>
        <taxon>Pseudomonadati</taxon>
        <taxon>Pseudomonadota</taxon>
        <taxon>Betaproteobacteria</taxon>
        <taxon>Burkholderiales</taxon>
        <taxon>Comamonadaceae</taxon>
        <taxon>Comamonas</taxon>
    </lineage>
</organism>
<keyword evidence="2" id="KW-0560">Oxidoreductase</keyword>
<dbReference type="RefSeq" id="WP_003058127.1">
    <property type="nucleotide sequence ID" value="NZ_CP006704.1"/>
</dbReference>
<dbReference type="KEGG" id="ctes:O987_05240"/>
<accession>A0A076PHX2</accession>
<evidence type="ECO:0000313" key="5">
    <source>
        <dbReference type="Proteomes" id="UP000028782"/>
    </source>
</evidence>
<dbReference type="InterPro" id="IPR000415">
    <property type="entry name" value="Nitroreductase-like"/>
</dbReference>
<evidence type="ECO:0000313" key="4">
    <source>
        <dbReference type="EMBL" id="AIJ45208.1"/>
    </source>
</evidence>
<gene>
    <name evidence="4" type="ORF">O987_05240</name>
</gene>
<proteinExistence type="inferred from homology"/>
<comment type="similarity">
    <text evidence="1">Belongs to the nitroreductase family.</text>
</comment>
<evidence type="ECO:0000256" key="1">
    <source>
        <dbReference type="ARBA" id="ARBA00007118"/>
    </source>
</evidence>
<dbReference type="Pfam" id="PF00881">
    <property type="entry name" value="Nitroreductase"/>
    <property type="match status" value="1"/>
</dbReference>
<protein>
    <submittedName>
        <fullName evidence="4">NAD(P)H nitroreductase</fullName>
    </submittedName>
</protein>
<dbReference type="AlphaFoldDB" id="A0A076PHX2"/>
<dbReference type="HOGENOM" id="CLU_070764_4_2_4"/>
<dbReference type="PANTHER" id="PTHR43673">
    <property type="entry name" value="NAD(P)H NITROREDUCTASE YDGI-RELATED"/>
    <property type="match status" value="1"/>
</dbReference>
<dbReference type="Gene3D" id="3.40.109.10">
    <property type="entry name" value="NADH Oxidase"/>
    <property type="match status" value="1"/>
</dbReference>
<dbReference type="GO" id="GO:0016491">
    <property type="term" value="F:oxidoreductase activity"/>
    <property type="evidence" value="ECO:0007669"/>
    <property type="project" value="UniProtKB-KW"/>
</dbReference>
<evidence type="ECO:0000259" key="3">
    <source>
        <dbReference type="Pfam" id="PF00881"/>
    </source>
</evidence>
<reference evidence="4 5" key="1">
    <citation type="journal article" date="2014" name="Genome Announc.">
        <title>Complete Genome Sequence of Polychlorinated Biphenyl Degrader Comamonas testosteroni TK102 (NBRC 109938).</title>
        <authorList>
            <person name="Fukuda K."/>
            <person name="Hosoyama A."/>
            <person name="Tsuchikane K."/>
            <person name="Ohji S."/>
            <person name="Yamazoe A."/>
            <person name="Fujita N."/>
            <person name="Shintani M."/>
            <person name="Kimbara K."/>
        </authorList>
    </citation>
    <scope>NUCLEOTIDE SEQUENCE [LARGE SCALE GENOMIC DNA]</scope>
    <source>
        <strain evidence="4">TK102</strain>
    </source>
</reference>